<evidence type="ECO:0000313" key="3">
    <source>
        <dbReference type="EMBL" id="OAM25017.1"/>
    </source>
</evidence>
<evidence type="ECO:0000313" key="4">
    <source>
        <dbReference type="Proteomes" id="UP000078103"/>
    </source>
</evidence>
<feature type="domain" description="PA14" evidence="2">
    <location>
        <begin position="108"/>
        <end position="244"/>
    </location>
</feature>
<accession>A0A1A9RTS5</accession>
<dbReference type="Proteomes" id="UP000078103">
    <property type="component" value="Unassembled WGS sequence"/>
</dbReference>
<gene>
    <name evidence="3" type="ORF">A7P89_01030</name>
</gene>
<dbReference type="SUPFAM" id="SSF56988">
    <property type="entry name" value="Anthrax protective antigen"/>
    <property type="match status" value="1"/>
</dbReference>
<dbReference type="AlphaFoldDB" id="A0A1A9RTS5"/>
<dbReference type="EMBL" id="LXSH01000005">
    <property type="protein sequence ID" value="OAM25017.1"/>
    <property type="molecule type" value="Genomic_DNA"/>
</dbReference>
<organism evidence="3 4">
    <name type="scientific">Eikenella corrodens</name>
    <dbReference type="NCBI Taxonomy" id="539"/>
    <lineage>
        <taxon>Bacteria</taxon>
        <taxon>Pseudomonadati</taxon>
        <taxon>Pseudomonadota</taxon>
        <taxon>Betaproteobacteria</taxon>
        <taxon>Neisseriales</taxon>
        <taxon>Neisseriaceae</taxon>
        <taxon>Eikenella</taxon>
    </lineage>
</organism>
<proteinExistence type="predicted"/>
<sequence>MQPKPQPTQPSALQIILPILIFTAVGIALWFAFPSVRSTNKPEPPLQVYPAAAPPTVQNDLLVPEENQPTAETEPHTTLSEPQLSAPELNSYPQAEQAWGDTFNPQKSVPPQGYFAWYINTNSPRKVVARETVSSIAINYAYEQFHSIPSPAFGAYWAGRLHVPQRGVYRISGAFSHADVRIMLNRRIVADSSNNPINTTLMLEQGDYLLEAEYSNHWHTTRFQLTVAPDIKILDDAELTTTITSLHLPANTVAYAAGVYSSDNRDNRILLDAPAGNRPYILILDSYEAVQWQIIGRQPQLVIYSNSQRGSSVLTHGNIPLIAWSNSVSPDLSGSETPSCHCMPTGDLYCDAEETDLREFTNRIRQLTGYPLQGVSTQHSASRLSIPQTPIDAASLAISDRRQQDIERRRRICTSQTSRSVPGRIYAP</sequence>
<name>A0A1A9RTS5_EIKCO</name>
<dbReference type="RefSeq" id="WP_064105005.1">
    <property type="nucleotide sequence ID" value="NZ_LXSH01000005.1"/>
</dbReference>
<protein>
    <recommendedName>
        <fullName evidence="2">PA14 domain-containing protein</fullName>
    </recommendedName>
</protein>
<dbReference type="PROSITE" id="PS51820">
    <property type="entry name" value="PA14"/>
    <property type="match status" value="1"/>
</dbReference>
<feature type="transmembrane region" description="Helical" evidence="1">
    <location>
        <begin position="12"/>
        <end position="33"/>
    </location>
</feature>
<comment type="caution">
    <text evidence="3">The sequence shown here is derived from an EMBL/GenBank/DDBJ whole genome shotgun (WGS) entry which is preliminary data.</text>
</comment>
<dbReference type="InterPro" id="IPR037524">
    <property type="entry name" value="PA14/GLEYA"/>
</dbReference>
<reference evidence="4" key="1">
    <citation type="submission" date="2016-05" db="EMBL/GenBank/DDBJ databases">
        <title>Draft genome of Corynebacterium afermentans subsp. afermentans LCDC 88199T.</title>
        <authorList>
            <person name="Bernier A.-M."/>
            <person name="Bernard K."/>
        </authorList>
    </citation>
    <scope>NUCLEOTIDE SEQUENCE [LARGE SCALE GENOMIC DNA]</scope>
    <source>
        <strain evidence="4">NML120819</strain>
    </source>
</reference>
<keyword evidence="1" id="KW-0472">Membrane</keyword>
<evidence type="ECO:0000256" key="1">
    <source>
        <dbReference type="SAM" id="Phobius"/>
    </source>
</evidence>
<keyword evidence="1" id="KW-1133">Transmembrane helix</keyword>
<keyword evidence="1" id="KW-0812">Transmembrane</keyword>
<evidence type="ECO:0000259" key="2">
    <source>
        <dbReference type="PROSITE" id="PS51820"/>
    </source>
</evidence>